<evidence type="ECO:0000256" key="4">
    <source>
        <dbReference type="ARBA" id="ARBA00022989"/>
    </source>
</evidence>
<dbReference type="EMBL" id="CP114413">
    <property type="protein sequence ID" value="WAZ19437.1"/>
    <property type="molecule type" value="Genomic_DNA"/>
</dbReference>
<evidence type="ECO:0000256" key="7">
    <source>
        <dbReference type="SAM" id="MobiDB-lite"/>
    </source>
</evidence>
<evidence type="ECO:0000259" key="9">
    <source>
        <dbReference type="PROSITE" id="PS50850"/>
    </source>
</evidence>
<dbReference type="PANTHER" id="PTHR42718">
    <property type="entry name" value="MAJOR FACILITATOR SUPERFAMILY MULTIDRUG TRANSPORTER MFSC"/>
    <property type="match status" value="1"/>
</dbReference>
<keyword evidence="5 8" id="KW-0472">Membrane</keyword>
<evidence type="ECO:0000256" key="1">
    <source>
        <dbReference type="ARBA" id="ARBA00004651"/>
    </source>
</evidence>
<keyword evidence="3 8" id="KW-0812">Transmembrane</keyword>
<evidence type="ECO:0000256" key="8">
    <source>
        <dbReference type="SAM" id="Phobius"/>
    </source>
</evidence>
<keyword evidence="11" id="KW-1185">Reference proteome</keyword>
<keyword evidence="2" id="KW-0813">Transport</keyword>
<dbReference type="InterPro" id="IPR020846">
    <property type="entry name" value="MFS_dom"/>
</dbReference>
<feature type="transmembrane region" description="Helical" evidence="8">
    <location>
        <begin position="192"/>
        <end position="212"/>
    </location>
</feature>
<feature type="transmembrane region" description="Helical" evidence="8">
    <location>
        <begin position="412"/>
        <end position="434"/>
    </location>
</feature>
<organism evidence="10 11">
    <name type="scientific">Streptomyces cinnabarinus</name>
    <dbReference type="NCBI Taxonomy" id="67287"/>
    <lineage>
        <taxon>Bacteria</taxon>
        <taxon>Bacillati</taxon>
        <taxon>Actinomycetota</taxon>
        <taxon>Actinomycetes</taxon>
        <taxon>Kitasatosporales</taxon>
        <taxon>Streptomycetaceae</taxon>
        <taxon>Streptomyces</taxon>
    </lineage>
</organism>
<accession>A0ABY7K823</accession>
<feature type="transmembrane region" description="Helical" evidence="8">
    <location>
        <begin position="130"/>
        <end position="153"/>
    </location>
</feature>
<feature type="domain" description="Major facilitator superfamily (MFS) profile" evidence="9">
    <location>
        <begin position="6"/>
        <end position="523"/>
    </location>
</feature>
<feature type="region of interest" description="Disordered" evidence="7">
    <location>
        <begin position="519"/>
        <end position="542"/>
    </location>
</feature>
<evidence type="ECO:0000256" key="6">
    <source>
        <dbReference type="ARBA" id="ARBA00023251"/>
    </source>
</evidence>
<feature type="transmembrane region" description="Helical" evidence="8">
    <location>
        <begin position="159"/>
        <end position="180"/>
    </location>
</feature>
<feature type="transmembrane region" description="Helical" evidence="8">
    <location>
        <begin position="341"/>
        <end position="358"/>
    </location>
</feature>
<proteinExistence type="predicted"/>
<evidence type="ECO:0000256" key="3">
    <source>
        <dbReference type="ARBA" id="ARBA00022692"/>
    </source>
</evidence>
<feature type="transmembrane region" description="Helical" evidence="8">
    <location>
        <begin position="370"/>
        <end position="391"/>
    </location>
</feature>
<dbReference type="InterPro" id="IPR011701">
    <property type="entry name" value="MFS"/>
</dbReference>
<feature type="transmembrane region" description="Helical" evidence="8">
    <location>
        <begin position="232"/>
        <end position="250"/>
    </location>
</feature>
<feature type="transmembrane region" description="Helical" evidence="8">
    <location>
        <begin position="97"/>
        <end position="118"/>
    </location>
</feature>
<dbReference type="CDD" id="cd17321">
    <property type="entry name" value="MFS_MMR_MDR_like"/>
    <property type="match status" value="1"/>
</dbReference>
<reference evidence="10" key="1">
    <citation type="submission" date="2022-12" db="EMBL/GenBank/DDBJ databases">
        <authorList>
            <person name="Ruckert C."/>
            <person name="Busche T."/>
            <person name="Kalinowski J."/>
            <person name="Wittmann C."/>
        </authorList>
    </citation>
    <scope>NUCLEOTIDE SEQUENCE</scope>
    <source>
        <strain evidence="10">DSM 40467</strain>
    </source>
</reference>
<evidence type="ECO:0000313" key="11">
    <source>
        <dbReference type="Proteomes" id="UP001164439"/>
    </source>
</evidence>
<sequence>MAHWRALIVLGAAQFLMVLDTSVMNVSISQLVEDFDTEVTAIQAVITLYALMMAAFMAVGAKLGDILGRRRLFLIGLVVYATGSALTSVAPTVWVLAIGWSVIEGLGAALVLPAMAALVAESYRGRDRAVAYGVIGGLAGAGIAVGPLLGGWVTTYLTWRLVFAGEVVVVVAMLMANRAIKEVPRTGPRPRLDGVGATLSATGLGLGVLGVLQSGTWGWVQPRNPPFTVFGFAPTLFVIAASALVLYAFVSWERRRVARRTDPLVHLSLLERPALRAGLLTMISQNLILLGLFFAIPLYLQVVQGFDAFQTGLRLLPVSVTMLVASLGASRFARNVPPRRLVRVSLVTLAGAVVWLLATIDPEIDDAQFAGAMALLGLGMGLLVSQLGNVVQSSATEEERSEVGGLQYTAQNLGSALGTALIGSLLIGALAQALTTHVEDDPRLSQEAREKTSVALEAGISFVPTDQVRSAAEQAGLPPAEVDALVEDYASAQLKGLKAAILAAGGVTLATFLVTTRLPARTGTGTPTGPRGPGDGDPGTVP</sequence>
<feature type="transmembrane region" description="Helical" evidence="8">
    <location>
        <begin position="72"/>
        <end position="91"/>
    </location>
</feature>
<feature type="transmembrane region" description="Helical" evidence="8">
    <location>
        <begin position="277"/>
        <end position="300"/>
    </location>
</feature>
<dbReference type="Proteomes" id="UP001164439">
    <property type="component" value="Chromosome"/>
</dbReference>
<feature type="transmembrane region" description="Helical" evidence="8">
    <location>
        <begin position="41"/>
        <end position="60"/>
    </location>
</feature>
<gene>
    <name evidence="10" type="ORF">STRCI_000492</name>
</gene>
<dbReference type="PANTHER" id="PTHR42718:SF9">
    <property type="entry name" value="MAJOR FACILITATOR SUPERFAMILY MULTIDRUG TRANSPORTER MFSC"/>
    <property type="match status" value="1"/>
</dbReference>
<dbReference type="SUPFAM" id="SSF103473">
    <property type="entry name" value="MFS general substrate transporter"/>
    <property type="match status" value="1"/>
</dbReference>
<dbReference type="InterPro" id="IPR036259">
    <property type="entry name" value="MFS_trans_sf"/>
</dbReference>
<feature type="compositionally biased region" description="Low complexity" evidence="7">
    <location>
        <begin position="519"/>
        <end position="529"/>
    </location>
</feature>
<dbReference type="PROSITE" id="PS50850">
    <property type="entry name" value="MFS"/>
    <property type="match status" value="1"/>
</dbReference>
<evidence type="ECO:0000256" key="2">
    <source>
        <dbReference type="ARBA" id="ARBA00022448"/>
    </source>
</evidence>
<protein>
    <submittedName>
        <fullName evidence="10">MFS transporter</fullName>
    </submittedName>
</protein>
<dbReference type="Pfam" id="PF07690">
    <property type="entry name" value="MFS_1"/>
    <property type="match status" value="1"/>
</dbReference>
<dbReference type="PRINTS" id="PR01036">
    <property type="entry name" value="TCRTETB"/>
</dbReference>
<dbReference type="RefSeq" id="WP_269657127.1">
    <property type="nucleotide sequence ID" value="NZ_CP114413.1"/>
</dbReference>
<name>A0ABY7K823_9ACTN</name>
<evidence type="ECO:0000256" key="5">
    <source>
        <dbReference type="ARBA" id="ARBA00023136"/>
    </source>
</evidence>
<comment type="subcellular location">
    <subcellularLocation>
        <location evidence="1">Cell membrane</location>
        <topology evidence="1">Multi-pass membrane protein</topology>
    </subcellularLocation>
</comment>
<keyword evidence="6" id="KW-0046">Antibiotic resistance</keyword>
<feature type="transmembrane region" description="Helical" evidence="8">
    <location>
        <begin position="496"/>
        <end position="514"/>
    </location>
</feature>
<evidence type="ECO:0000313" key="10">
    <source>
        <dbReference type="EMBL" id="WAZ19437.1"/>
    </source>
</evidence>
<keyword evidence="4 8" id="KW-1133">Transmembrane helix</keyword>
<feature type="transmembrane region" description="Helical" evidence="8">
    <location>
        <begin position="312"/>
        <end position="329"/>
    </location>
</feature>
<feature type="compositionally biased region" description="Gly residues" evidence="7">
    <location>
        <begin position="531"/>
        <end position="542"/>
    </location>
</feature>
<dbReference type="Gene3D" id="1.20.1250.20">
    <property type="entry name" value="MFS general substrate transporter like domains"/>
    <property type="match status" value="2"/>
</dbReference>